<dbReference type="AlphaFoldDB" id="A0AAD9REG8"/>
<dbReference type="InterPro" id="IPR009003">
    <property type="entry name" value="Peptidase_S1_PA"/>
</dbReference>
<dbReference type="SUPFAM" id="SSF50494">
    <property type="entry name" value="Trypsin-like serine proteases"/>
    <property type="match status" value="1"/>
</dbReference>
<dbReference type="FunFam" id="2.40.10.10:FF:000068">
    <property type="entry name" value="transmembrane protease serine 2"/>
    <property type="match status" value="1"/>
</dbReference>
<proteinExistence type="inferred from homology"/>
<keyword evidence="8" id="KW-1185">Reference proteome</keyword>
<protein>
    <recommendedName>
        <fullName evidence="6">Peptidase S1 domain-containing protein</fullName>
    </recommendedName>
</protein>
<dbReference type="GO" id="GO:0004252">
    <property type="term" value="F:serine-type endopeptidase activity"/>
    <property type="evidence" value="ECO:0007669"/>
    <property type="project" value="InterPro"/>
</dbReference>
<dbReference type="InterPro" id="IPR001314">
    <property type="entry name" value="Peptidase_S1A"/>
</dbReference>
<evidence type="ECO:0000256" key="3">
    <source>
        <dbReference type="ARBA" id="ARBA00022801"/>
    </source>
</evidence>
<dbReference type="InterPro" id="IPR050430">
    <property type="entry name" value="Peptidase_S1"/>
</dbReference>
<dbReference type="CDD" id="cd00190">
    <property type="entry name" value="Tryp_SPc"/>
    <property type="match status" value="1"/>
</dbReference>
<evidence type="ECO:0000313" key="7">
    <source>
        <dbReference type="EMBL" id="KAK2577960.1"/>
    </source>
</evidence>
<dbReference type="InterPro" id="IPR043504">
    <property type="entry name" value="Peptidase_S1_PA_chymotrypsin"/>
</dbReference>
<evidence type="ECO:0000256" key="5">
    <source>
        <dbReference type="ARBA" id="ARBA00023157"/>
    </source>
</evidence>
<feature type="domain" description="Peptidase S1" evidence="6">
    <location>
        <begin position="14"/>
        <end position="193"/>
    </location>
</feature>
<reference evidence="7" key="1">
    <citation type="submission" date="2021-08" db="EMBL/GenBank/DDBJ databases">
        <authorList>
            <person name="Misof B."/>
            <person name="Oliver O."/>
            <person name="Podsiadlowski L."/>
            <person name="Donath A."/>
            <person name="Peters R."/>
            <person name="Mayer C."/>
            <person name="Rust J."/>
            <person name="Gunkel S."/>
            <person name="Lesny P."/>
            <person name="Martin S."/>
            <person name="Oeyen J.P."/>
            <person name="Petersen M."/>
            <person name="Panagiotis P."/>
            <person name="Wilbrandt J."/>
            <person name="Tanja T."/>
        </authorList>
    </citation>
    <scope>NUCLEOTIDE SEQUENCE</scope>
    <source>
        <strain evidence="7">GBR_01_08_01A</strain>
        <tissue evidence="7">Thorax + abdomen</tissue>
    </source>
</reference>
<reference evidence="7" key="2">
    <citation type="journal article" date="2023" name="Commun. Biol.">
        <title>Intrasexual cuticular hydrocarbon dimorphism in a wasp sheds light on hydrocarbon biosynthesis genes in Hymenoptera.</title>
        <authorList>
            <person name="Moris V.C."/>
            <person name="Podsiadlowski L."/>
            <person name="Martin S."/>
            <person name="Oeyen J.P."/>
            <person name="Donath A."/>
            <person name="Petersen M."/>
            <person name="Wilbrandt J."/>
            <person name="Misof B."/>
            <person name="Liedtke D."/>
            <person name="Thamm M."/>
            <person name="Scheiner R."/>
            <person name="Schmitt T."/>
            <person name="Niehuis O."/>
        </authorList>
    </citation>
    <scope>NUCLEOTIDE SEQUENCE</scope>
    <source>
        <strain evidence="7">GBR_01_08_01A</strain>
    </source>
</reference>
<dbReference type="PRINTS" id="PR00722">
    <property type="entry name" value="CHYMOTRYPSIN"/>
</dbReference>
<keyword evidence="4" id="KW-0720">Serine protease</keyword>
<dbReference type="PANTHER" id="PTHR24276:SF91">
    <property type="entry name" value="AT26814P-RELATED"/>
    <property type="match status" value="1"/>
</dbReference>
<dbReference type="Pfam" id="PF00089">
    <property type="entry name" value="Trypsin"/>
    <property type="match status" value="1"/>
</dbReference>
<accession>A0AAD9REG8</accession>
<feature type="non-terminal residue" evidence="7">
    <location>
        <position position="1"/>
    </location>
</feature>
<name>A0AAD9REG8_9HYME</name>
<evidence type="ECO:0000256" key="4">
    <source>
        <dbReference type="ARBA" id="ARBA00022825"/>
    </source>
</evidence>
<sequence>MTLKFLNDQSADRIIGGAYVNITLVPYMLSLMLRGQHMCGGGIINENWAITSAHCLQQFTNRIPDLGIRSGSSYIDEGGVIHNVSDIIIHKKYDVDTSDYDIAVLKVNPPFEYDNKTQPLTLAKDDSTPDTFGLVAGWGYFLDFDPILSKRLQYVYLPKVDKHECKADYRGKYIITNTQVCYGFRDGGQDSCK</sequence>
<gene>
    <name evidence="7" type="ORF">KPH14_012260</name>
</gene>
<evidence type="ECO:0000256" key="1">
    <source>
        <dbReference type="ARBA" id="ARBA00007664"/>
    </source>
</evidence>
<dbReference type="PROSITE" id="PS50240">
    <property type="entry name" value="TRYPSIN_DOM"/>
    <property type="match status" value="1"/>
</dbReference>
<organism evidence="7 8">
    <name type="scientific">Odynerus spinipes</name>
    <dbReference type="NCBI Taxonomy" id="1348599"/>
    <lineage>
        <taxon>Eukaryota</taxon>
        <taxon>Metazoa</taxon>
        <taxon>Ecdysozoa</taxon>
        <taxon>Arthropoda</taxon>
        <taxon>Hexapoda</taxon>
        <taxon>Insecta</taxon>
        <taxon>Pterygota</taxon>
        <taxon>Neoptera</taxon>
        <taxon>Endopterygota</taxon>
        <taxon>Hymenoptera</taxon>
        <taxon>Apocrita</taxon>
        <taxon>Aculeata</taxon>
        <taxon>Vespoidea</taxon>
        <taxon>Vespidae</taxon>
        <taxon>Eumeninae</taxon>
        <taxon>Odynerus</taxon>
    </lineage>
</organism>
<keyword evidence="3" id="KW-0378">Hydrolase</keyword>
<evidence type="ECO:0000256" key="2">
    <source>
        <dbReference type="ARBA" id="ARBA00022670"/>
    </source>
</evidence>
<comment type="caution">
    <text evidence="7">The sequence shown here is derived from an EMBL/GenBank/DDBJ whole genome shotgun (WGS) entry which is preliminary data.</text>
</comment>
<dbReference type="SMART" id="SM00020">
    <property type="entry name" value="Tryp_SPc"/>
    <property type="match status" value="1"/>
</dbReference>
<keyword evidence="2" id="KW-0645">Protease</keyword>
<dbReference type="Proteomes" id="UP001258017">
    <property type="component" value="Unassembled WGS sequence"/>
</dbReference>
<dbReference type="Gene3D" id="2.40.10.10">
    <property type="entry name" value="Trypsin-like serine proteases"/>
    <property type="match status" value="1"/>
</dbReference>
<comment type="similarity">
    <text evidence="1">Belongs to the peptidase S1 family.</text>
</comment>
<dbReference type="EMBL" id="JAIFRP010000734">
    <property type="protein sequence ID" value="KAK2577960.1"/>
    <property type="molecule type" value="Genomic_DNA"/>
</dbReference>
<dbReference type="InterPro" id="IPR001254">
    <property type="entry name" value="Trypsin_dom"/>
</dbReference>
<evidence type="ECO:0000313" key="8">
    <source>
        <dbReference type="Proteomes" id="UP001258017"/>
    </source>
</evidence>
<dbReference type="GO" id="GO:0006508">
    <property type="term" value="P:proteolysis"/>
    <property type="evidence" value="ECO:0007669"/>
    <property type="project" value="UniProtKB-KW"/>
</dbReference>
<keyword evidence="5" id="KW-1015">Disulfide bond</keyword>
<dbReference type="PANTHER" id="PTHR24276">
    <property type="entry name" value="POLYSERASE-RELATED"/>
    <property type="match status" value="1"/>
</dbReference>
<evidence type="ECO:0000259" key="6">
    <source>
        <dbReference type="PROSITE" id="PS50240"/>
    </source>
</evidence>